<dbReference type="PANTHER" id="PTHR32347:SF14">
    <property type="entry name" value="EFFLUX SYSTEM COMPONENT YKNX-RELATED"/>
    <property type="match status" value="1"/>
</dbReference>
<keyword evidence="4" id="KW-0812">Transmembrane</keyword>
<evidence type="ECO:0000313" key="6">
    <source>
        <dbReference type="Proteomes" id="UP001595962"/>
    </source>
</evidence>
<evidence type="ECO:0000313" key="5">
    <source>
        <dbReference type="EMBL" id="MFC4655057.1"/>
    </source>
</evidence>
<dbReference type="RefSeq" id="WP_377333329.1">
    <property type="nucleotide sequence ID" value="NZ_JBHSGB010000006.1"/>
</dbReference>
<keyword evidence="6" id="KW-1185">Reference proteome</keyword>
<name>A0ABV9JLC1_9GAMM</name>
<dbReference type="Proteomes" id="UP001595962">
    <property type="component" value="Unassembled WGS sequence"/>
</dbReference>
<dbReference type="PANTHER" id="PTHR32347">
    <property type="entry name" value="EFFLUX SYSTEM COMPONENT YKNX-RELATED"/>
    <property type="match status" value="1"/>
</dbReference>
<dbReference type="EMBL" id="JBHSGB010000006">
    <property type="protein sequence ID" value="MFC4655057.1"/>
    <property type="molecule type" value="Genomic_DNA"/>
</dbReference>
<dbReference type="Gene3D" id="2.40.50.100">
    <property type="match status" value="1"/>
</dbReference>
<feature type="transmembrane region" description="Helical" evidence="4">
    <location>
        <begin position="21"/>
        <end position="40"/>
    </location>
</feature>
<evidence type="ECO:0000256" key="4">
    <source>
        <dbReference type="SAM" id="Phobius"/>
    </source>
</evidence>
<dbReference type="SUPFAM" id="SSF111369">
    <property type="entry name" value="HlyD-like secretion proteins"/>
    <property type="match status" value="1"/>
</dbReference>
<dbReference type="Gene3D" id="2.40.420.20">
    <property type="match status" value="1"/>
</dbReference>
<dbReference type="InterPro" id="IPR050465">
    <property type="entry name" value="UPF0194_transport"/>
</dbReference>
<comment type="caution">
    <text evidence="5">The sequence shown here is derived from an EMBL/GenBank/DDBJ whole genome shotgun (WGS) entry which is preliminary data.</text>
</comment>
<accession>A0ABV9JLC1</accession>
<sequence length="424" mass="46412">MKIADTSSQDEVLQAKPKPKKLIYGAGAGLALMLAIWTLAPAVQSWSQSDLSVSMSRVRIDTVRSSDFTRDITAQGQVVAAVSPKLYAPADGTITLLLDAGTEVSKGEVLASIDSPELTSKLQQEQATLYSLQTSYDRQKILAKRQQLTDQKAVDIAQMTLTTADREKRRADLGFDKGVVSKIEHEKAQDDLETAKVQHRHAVEDARLNVENLDFELKSLAQQLDRQRLLVDDYQRQVDALNVRSPVNGLLGNLAVENKTYIAKNQLILSVVDLSQFEVEIAVPESYANDLSIGLPVEVTVEQKTYAGKLVTISPEVFENQVKGRVRFTEGEGPAALRQNQRLSSRILLEHRPDVLQVARGQFLDSSNGRFAYKVSNGLAVKTPIETGARSISAVEILSGLKPGDQIITSGTDSFNGADTVQLN</sequence>
<dbReference type="Gene3D" id="2.40.30.170">
    <property type="match status" value="1"/>
</dbReference>
<keyword evidence="2 3" id="KW-0175">Coiled coil</keyword>
<evidence type="ECO:0000256" key="2">
    <source>
        <dbReference type="ARBA" id="ARBA00023054"/>
    </source>
</evidence>
<evidence type="ECO:0000256" key="1">
    <source>
        <dbReference type="ARBA" id="ARBA00004196"/>
    </source>
</evidence>
<proteinExistence type="predicted"/>
<gene>
    <name evidence="5" type="ORF">ACFO3I_08525</name>
</gene>
<keyword evidence="4" id="KW-0472">Membrane</keyword>
<reference evidence="6" key="1">
    <citation type="journal article" date="2019" name="Int. J. Syst. Evol. Microbiol.">
        <title>The Global Catalogue of Microorganisms (GCM) 10K type strain sequencing project: providing services to taxonomists for standard genome sequencing and annotation.</title>
        <authorList>
            <consortium name="The Broad Institute Genomics Platform"/>
            <consortium name="The Broad Institute Genome Sequencing Center for Infectious Disease"/>
            <person name="Wu L."/>
            <person name="Ma J."/>
        </authorList>
    </citation>
    <scope>NUCLEOTIDE SEQUENCE [LARGE SCALE GENOMIC DNA]</scope>
    <source>
        <strain evidence="6">DT28</strain>
    </source>
</reference>
<protein>
    <submittedName>
        <fullName evidence="5">Efflux RND transporter periplasmic adaptor subunit</fullName>
    </submittedName>
</protein>
<comment type="subcellular location">
    <subcellularLocation>
        <location evidence="1">Cell envelope</location>
    </subcellularLocation>
</comment>
<evidence type="ECO:0000256" key="3">
    <source>
        <dbReference type="SAM" id="Coils"/>
    </source>
</evidence>
<organism evidence="5 6">
    <name type="scientific">Rheinheimera marina</name>
    <dbReference type="NCBI Taxonomy" id="1774958"/>
    <lineage>
        <taxon>Bacteria</taxon>
        <taxon>Pseudomonadati</taxon>
        <taxon>Pseudomonadota</taxon>
        <taxon>Gammaproteobacteria</taxon>
        <taxon>Chromatiales</taxon>
        <taxon>Chromatiaceae</taxon>
        <taxon>Rheinheimera</taxon>
    </lineage>
</organism>
<keyword evidence="4" id="KW-1133">Transmembrane helix</keyword>
<dbReference type="Gene3D" id="1.10.287.470">
    <property type="entry name" value="Helix hairpin bin"/>
    <property type="match status" value="1"/>
</dbReference>
<feature type="coiled-coil region" evidence="3">
    <location>
        <begin position="203"/>
        <end position="244"/>
    </location>
</feature>